<protein>
    <submittedName>
        <fullName evidence="5">Uncharacterized protein</fullName>
    </submittedName>
</protein>
<dbReference type="GO" id="GO:0004867">
    <property type="term" value="F:serine-type endopeptidase inhibitor activity"/>
    <property type="evidence" value="ECO:0007669"/>
    <property type="project" value="UniProtKB-KW"/>
</dbReference>
<keyword evidence="6" id="KW-1185">Reference proteome</keyword>
<evidence type="ECO:0000313" key="5">
    <source>
        <dbReference type="EMBL" id="CAF1621704.1"/>
    </source>
</evidence>
<dbReference type="Proteomes" id="UP000663854">
    <property type="component" value="Unassembled WGS sequence"/>
</dbReference>
<feature type="non-terminal residue" evidence="5">
    <location>
        <position position="1"/>
    </location>
</feature>
<keyword evidence="2" id="KW-0646">Protease inhibitor</keyword>
<evidence type="ECO:0000313" key="6">
    <source>
        <dbReference type="Proteomes" id="UP000663870"/>
    </source>
</evidence>
<dbReference type="Proteomes" id="UP000663870">
    <property type="component" value="Unassembled WGS sequence"/>
</dbReference>
<accession>A0A816CED5</accession>
<evidence type="ECO:0000313" key="4">
    <source>
        <dbReference type="EMBL" id="CAF1394388.1"/>
    </source>
</evidence>
<dbReference type="InterPro" id="IPR036322">
    <property type="entry name" value="WD40_repeat_dom_sf"/>
</dbReference>
<dbReference type="AlphaFoldDB" id="A0A816CED5"/>
<evidence type="ECO:0000256" key="2">
    <source>
        <dbReference type="ARBA" id="ARBA00022690"/>
    </source>
</evidence>
<gene>
    <name evidence="5" type="ORF">JXQ802_LOCUS50676</name>
    <name evidence="4" type="ORF">PYM288_LOCUS34499</name>
</gene>
<name>A0A816CED5_9BILA</name>
<sequence length="200" mass="22547">ICRIKANVSRTVFSLSISFRSSIMSGTKDWPDLVGKTFEEASETILAYDSKLHPYNARNGVENYMFDPARVSCVTNNNNILGLCLHSTVCDFLVTSSFDESVKVWHIESENITFLTDRQFQTDRTNTCLANFDFPFRFALDGQSKAVRSRFHSRAKFEMIEVANKTALSTASVSSFPTTALTVTSAILKAQRNKLFKKKK</sequence>
<comment type="caution">
    <text evidence="5">The sequence shown here is derived from an EMBL/GenBank/DDBJ whole genome shotgun (WGS) entry which is preliminary data.</text>
</comment>
<dbReference type="SUPFAM" id="SSF54654">
    <property type="entry name" value="CI-2 family of serine protease inhibitors"/>
    <property type="match status" value="1"/>
</dbReference>
<dbReference type="EMBL" id="CAJNOL010006784">
    <property type="protein sequence ID" value="CAF1621704.1"/>
    <property type="molecule type" value="Genomic_DNA"/>
</dbReference>
<evidence type="ECO:0000256" key="3">
    <source>
        <dbReference type="ARBA" id="ARBA00022900"/>
    </source>
</evidence>
<keyword evidence="3" id="KW-0722">Serine protease inhibitor</keyword>
<evidence type="ECO:0000256" key="1">
    <source>
        <dbReference type="ARBA" id="ARBA00008210"/>
    </source>
</evidence>
<organism evidence="5 6">
    <name type="scientific">Rotaria sordida</name>
    <dbReference type="NCBI Taxonomy" id="392033"/>
    <lineage>
        <taxon>Eukaryota</taxon>
        <taxon>Metazoa</taxon>
        <taxon>Spiralia</taxon>
        <taxon>Gnathifera</taxon>
        <taxon>Rotifera</taxon>
        <taxon>Eurotatoria</taxon>
        <taxon>Bdelloidea</taxon>
        <taxon>Philodinida</taxon>
        <taxon>Philodinidae</taxon>
        <taxon>Rotaria</taxon>
    </lineage>
</organism>
<dbReference type="InterPro" id="IPR036354">
    <property type="entry name" value="Prot_inh_pot1_sf"/>
</dbReference>
<proteinExistence type="inferred from homology"/>
<dbReference type="EMBL" id="CAJNOH010005298">
    <property type="protein sequence ID" value="CAF1394388.1"/>
    <property type="molecule type" value="Genomic_DNA"/>
</dbReference>
<comment type="similarity">
    <text evidence="1">Belongs to the protease inhibitor I13 (potato type I serine protease inhibitor) family.</text>
</comment>
<reference evidence="5" key="1">
    <citation type="submission" date="2021-02" db="EMBL/GenBank/DDBJ databases">
        <authorList>
            <person name="Nowell W R."/>
        </authorList>
    </citation>
    <scope>NUCLEOTIDE SEQUENCE</scope>
</reference>
<dbReference type="SUPFAM" id="SSF50978">
    <property type="entry name" value="WD40 repeat-like"/>
    <property type="match status" value="1"/>
</dbReference>